<feature type="compositionally biased region" description="Polar residues" evidence="1">
    <location>
        <begin position="13"/>
        <end position="33"/>
    </location>
</feature>
<name>A0ABW9UAR1_9BACL</name>
<sequence>MSDICMKPDKNVQLDSMNQPNLEQNTKTSSTNKKIVPPVDIAEKALNRASELAVIPTIALNPLIYQVVDGLNSNLSEPTRE</sequence>
<gene>
    <name evidence="2" type="ORF">GON05_17285</name>
</gene>
<organism evidence="2 3">
    <name type="scientific">Paenibacillus anseongense</name>
    <dbReference type="NCBI Taxonomy" id="2682845"/>
    <lineage>
        <taxon>Bacteria</taxon>
        <taxon>Bacillati</taxon>
        <taxon>Bacillota</taxon>
        <taxon>Bacilli</taxon>
        <taxon>Bacillales</taxon>
        <taxon>Paenibacillaceae</taxon>
        <taxon>Paenibacillus</taxon>
    </lineage>
</organism>
<keyword evidence="3" id="KW-1185">Reference proteome</keyword>
<evidence type="ECO:0000313" key="3">
    <source>
        <dbReference type="Proteomes" id="UP000467637"/>
    </source>
</evidence>
<reference evidence="2 3" key="1">
    <citation type="submission" date="2019-12" db="EMBL/GenBank/DDBJ databases">
        <authorList>
            <person name="Huq M.A."/>
        </authorList>
    </citation>
    <scope>NUCLEOTIDE SEQUENCE [LARGE SCALE GENOMIC DNA]</scope>
    <source>
        <strain evidence="2 3">MAH-34</strain>
    </source>
</reference>
<evidence type="ECO:0000313" key="2">
    <source>
        <dbReference type="EMBL" id="MVQ36365.1"/>
    </source>
</evidence>
<proteinExistence type="predicted"/>
<dbReference type="EMBL" id="WSEM01000016">
    <property type="protein sequence ID" value="MVQ36365.1"/>
    <property type="molecule type" value="Genomic_DNA"/>
</dbReference>
<accession>A0ABW9UAR1</accession>
<comment type="caution">
    <text evidence="2">The sequence shown here is derived from an EMBL/GenBank/DDBJ whole genome shotgun (WGS) entry which is preliminary data.</text>
</comment>
<dbReference type="RefSeq" id="WP_157320302.1">
    <property type="nucleotide sequence ID" value="NZ_WSEM01000016.1"/>
</dbReference>
<feature type="region of interest" description="Disordered" evidence="1">
    <location>
        <begin position="1"/>
        <end position="34"/>
    </location>
</feature>
<evidence type="ECO:0000256" key="1">
    <source>
        <dbReference type="SAM" id="MobiDB-lite"/>
    </source>
</evidence>
<protein>
    <submittedName>
        <fullName evidence="2">Uncharacterized protein</fullName>
    </submittedName>
</protein>
<dbReference type="Proteomes" id="UP000467637">
    <property type="component" value="Unassembled WGS sequence"/>
</dbReference>
<feature type="compositionally biased region" description="Basic and acidic residues" evidence="1">
    <location>
        <begin position="1"/>
        <end position="12"/>
    </location>
</feature>